<reference evidence="1 2" key="1">
    <citation type="submission" date="2024-07" db="EMBL/GenBank/DDBJ databases">
        <title>Genomic Encyclopedia of Type Strains, Phase V (KMG-V): Genome sequencing to study the core and pangenomes of soil and plant-associated prokaryotes.</title>
        <authorList>
            <person name="Whitman W."/>
        </authorList>
    </citation>
    <scope>NUCLEOTIDE SEQUENCE [LARGE SCALE GENOMIC DNA]</scope>
    <source>
        <strain evidence="1 2">USDA 415</strain>
    </source>
</reference>
<accession>A0ABV4FH59</accession>
<dbReference type="EMBL" id="JBGBZA010000002">
    <property type="protein sequence ID" value="MEY9322828.1"/>
    <property type="molecule type" value="Genomic_DNA"/>
</dbReference>
<dbReference type="Gene3D" id="3.30.420.240">
    <property type="match status" value="1"/>
</dbReference>
<proteinExistence type="predicted"/>
<dbReference type="RefSeq" id="WP_075968501.1">
    <property type="nucleotide sequence ID" value="NZ_CP126026.1"/>
</dbReference>
<organism evidence="1 2">
    <name type="scientific">Bradyrhizobium elkanii</name>
    <dbReference type="NCBI Taxonomy" id="29448"/>
    <lineage>
        <taxon>Bacteria</taxon>
        <taxon>Pseudomonadati</taxon>
        <taxon>Pseudomonadota</taxon>
        <taxon>Alphaproteobacteria</taxon>
        <taxon>Hyphomicrobiales</taxon>
        <taxon>Nitrobacteraceae</taxon>
        <taxon>Bradyrhizobium</taxon>
    </lineage>
</organism>
<dbReference type="Gene3D" id="3.40.50.300">
    <property type="entry name" value="P-loop containing nucleotide triphosphate hydrolases"/>
    <property type="match status" value="1"/>
</dbReference>
<dbReference type="Pfam" id="PF03237">
    <property type="entry name" value="Terminase_6N"/>
    <property type="match status" value="1"/>
</dbReference>
<name>A0ABV4FH59_BRAEL</name>
<keyword evidence="2" id="KW-1185">Reference proteome</keyword>
<evidence type="ECO:0000313" key="2">
    <source>
        <dbReference type="Proteomes" id="UP001565471"/>
    </source>
</evidence>
<gene>
    <name evidence="1" type="ORF">ABIF29_009627</name>
</gene>
<sequence length="472" mass="52446">MNLLQACSDTNLFGRWFRKPDTWSAWFAFIAALFGLPMTPEQETIYRAHTGREYQPSEPFTEAWLVCGRRAGKSFVLALIAVFLATFKSYDEFLGPGERGTVMVIAADRRQARVIMRYVRGIIQGTPLLADMIEGQLRADGIDLDNSITIEVGTASFKTSRGYAFVAVLADEIAFWPNDTAAEPDHEILEAIRPGMASIPGSVLLCASSPYAKRGAMWEAFKTYFGKDDPSVLVWRAPTRSMNPTIPQSVIDRAMERDPASASAEYGAEFRTDVQAFLSREAIEAVVTPECIERPRVDGIQYVAAVDPSGGSSDSMTLGIAHFEKLTGIAVLDCLREVKPPFSPESVVEEFAKTMKDYGINTCRGDRYAGLWPREQFEKRGINYRVADMTKNDVYRAFLPRVNSQNVDLLDNPVLVNQLANLERRTARGGRDSIDHPPMSHDDVANVAAMTLHYAAEYNRVPTGLVGHYSWG</sequence>
<evidence type="ECO:0008006" key="3">
    <source>
        <dbReference type="Google" id="ProtNLM"/>
    </source>
</evidence>
<comment type="caution">
    <text evidence="1">The sequence shown here is derived from an EMBL/GenBank/DDBJ whole genome shotgun (WGS) entry which is preliminary data.</text>
</comment>
<dbReference type="InterPro" id="IPR027417">
    <property type="entry name" value="P-loop_NTPase"/>
</dbReference>
<evidence type="ECO:0000313" key="1">
    <source>
        <dbReference type="EMBL" id="MEY9322828.1"/>
    </source>
</evidence>
<protein>
    <recommendedName>
        <fullName evidence="3">Terminase</fullName>
    </recommendedName>
</protein>
<dbReference type="Proteomes" id="UP001565471">
    <property type="component" value="Unassembled WGS sequence"/>
</dbReference>